<dbReference type="EMBL" id="CAIN01000092">
    <property type="protein sequence ID" value="CCI22571.1"/>
    <property type="molecule type" value="Genomic_DNA"/>
</dbReference>
<sequence>MVCSHWAFSRRSLWRKEPENKAMMQGRVNQGCEAMLAIAVRNNETMQIVDAVIDTGFSGFLTLPSDIIARLGFIWEGRDLATLGDGTFCTFEVYIGLVIWDGQYREIYINESETVPLIGMQLLRGYDLRIQAIEGGLVTIEALK</sequence>
<dbReference type="Proteomes" id="UP000005291">
    <property type="component" value="Unassembled WGS sequence"/>
</dbReference>
<protein>
    <recommendedName>
        <fullName evidence="3">Clan AA aspartic protease</fullName>
    </recommendedName>
</protein>
<proteinExistence type="predicted"/>
<accession>I4HKJ7</accession>
<evidence type="ECO:0000313" key="2">
    <source>
        <dbReference type="Proteomes" id="UP000005291"/>
    </source>
</evidence>
<dbReference type="AlphaFoldDB" id="I4HKJ7"/>
<dbReference type="HOGENOM" id="CLU_149987_0_0_3"/>
<organism evidence="1 2">
    <name type="scientific">Microcystis aeruginosa PCC 9808</name>
    <dbReference type="NCBI Taxonomy" id="1160284"/>
    <lineage>
        <taxon>Bacteria</taxon>
        <taxon>Bacillati</taxon>
        <taxon>Cyanobacteriota</taxon>
        <taxon>Cyanophyceae</taxon>
        <taxon>Oscillatoriophycideae</taxon>
        <taxon>Chroococcales</taxon>
        <taxon>Microcystaceae</taxon>
        <taxon>Microcystis</taxon>
    </lineage>
</organism>
<reference evidence="1 2" key="1">
    <citation type="submission" date="2012-04" db="EMBL/GenBank/DDBJ databases">
        <authorList>
            <person name="Genoscope - CEA"/>
        </authorList>
    </citation>
    <scope>NUCLEOTIDE SEQUENCE [LARGE SCALE GENOMIC DNA]</scope>
    <source>
        <strain evidence="1 2">9808</strain>
    </source>
</reference>
<comment type="caution">
    <text evidence="1">The sequence shown here is derived from an EMBL/GenBank/DDBJ whole genome shotgun (WGS) entry which is preliminary data.</text>
</comment>
<evidence type="ECO:0000313" key="1">
    <source>
        <dbReference type="EMBL" id="CCI22571.1"/>
    </source>
</evidence>
<name>I4HKJ7_MICAE</name>
<gene>
    <name evidence="1" type="ORF">MICAG_1810011</name>
</gene>
<evidence type="ECO:0008006" key="3">
    <source>
        <dbReference type="Google" id="ProtNLM"/>
    </source>
</evidence>